<name>A0A7J7LXH9_9MAGN</name>
<feature type="region of interest" description="Disordered" evidence="1">
    <location>
        <begin position="21"/>
        <end position="57"/>
    </location>
</feature>
<evidence type="ECO:0000256" key="1">
    <source>
        <dbReference type="SAM" id="MobiDB-lite"/>
    </source>
</evidence>
<reference evidence="2 3" key="1">
    <citation type="journal article" date="2020" name="IScience">
        <title>Genome Sequencing of the Endangered Kingdonia uniflora (Circaeasteraceae, Ranunculales) Reveals Potential Mechanisms of Evolutionary Specialization.</title>
        <authorList>
            <person name="Sun Y."/>
            <person name="Deng T."/>
            <person name="Zhang A."/>
            <person name="Moore M.J."/>
            <person name="Landis J.B."/>
            <person name="Lin N."/>
            <person name="Zhang H."/>
            <person name="Zhang X."/>
            <person name="Huang J."/>
            <person name="Zhang X."/>
            <person name="Sun H."/>
            <person name="Wang H."/>
        </authorList>
    </citation>
    <scope>NUCLEOTIDE SEQUENCE [LARGE SCALE GENOMIC DNA]</scope>
    <source>
        <strain evidence="2">TB1705</strain>
        <tissue evidence="2">Leaf</tissue>
    </source>
</reference>
<dbReference type="Proteomes" id="UP000541444">
    <property type="component" value="Unassembled WGS sequence"/>
</dbReference>
<gene>
    <name evidence="2" type="ORF">GIB67_039368</name>
</gene>
<proteinExistence type="predicted"/>
<comment type="caution">
    <text evidence="2">The sequence shown here is derived from an EMBL/GenBank/DDBJ whole genome shotgun (WGS) entry which is preliminary data.</text>
</comment>
<accession>A0A7J7LXH9</accession>
<keyword evidence="3" id="KW-1185">Reference proteome</keyword>
<dbReference type="EMBL" id="JACGCM010001933">
    <property type="protein sequence ID" value="KAF6147238.1"/>
    <property type="molecule type" value="Genomic_DNA"/>
</dbReference>
<sequence>MTRDSLSFYYHFLSSIYCFQPINKKSGSPKSGASRKGKGGGLSKASGSVKHEDVEPSEISLDEIESGLGSLLEANTISQLKSGVWKERLE</sequence>
<protein>
    <submittedName>
        <fullName evidence="2">Uncharacterized protein</fullName>
    </submittedName>
</protein>
<evidence type="ECO:0000313" key="3">
    <source>
        <dbReference type="Proteomes" id="UP000541444"/>
    </source>
</evidence>
<organism evidence="2 3">
    <name type="scientific">Kingdonia uniflora</name>
    <dbReference type="NCBI Taxonomy" id="39325"/>
    <lineage>
        <taxon>Eukaryota</taxon>
        <taxon>Viridiplantae</taxon>
        <taxon>Streptophyta</taxon>
        <taxon>Embryophyta</taxon>
        <taxon>Tracheophyta</taxon>
        <taxon>Spermatophyta</taxon>
        <taxon>Magnoliopsida</taxon>
        <taxon>Ranunculales</taxon>
        <taxon>Circaeasteraceae</taxon>
        <taxon>Kingdonia</taxon>
    </lineage>
</organism>
<dbReference type="AlphaFoldDB" id="A0A7J7LXH9"/>
<dbReference type="OrthoDB" id="1749084at2759"/>
<feature type="non-terminal residue" evidence="2">
    <location>
        <position position="1"/>
    </location>
</feature>
<evidence type="ECO:0000313" key="2">
    <source>
        <dbReference type="EMBL" id="KAF6147238.1"/>
    </source>
</evidence>